<keyword evidence="2" id="KW-1185">Reference proteome</keyword>
<dbReference type="Proteomes" id="UP000054995">
    <property type="component" value="Unassembled WGS sequence"/>
</dbReference>
<dbReference type="AlphaFoldDB" id="A0A0V1FTE5"/>
<comment type="caution">
    <text evidence="1">The sequence shown here is derived from an EMBL/GenBank/DDBJ whole genome shotgun (WGS) entry which is preliminary data.</text>
</comment>
<sequence>MHNNLKLFNFGMQKGVGRDRANLPVPMYKLSIINSTFHFQILLNSLTTVRLRCRRVSTETRNNNSFFRYRRPHQRNVQNSIVVAVVGGEDSRAKQLKLLLRFTPSPNAVACKQQLGKR</sequence>
<organism evidence="1 2">
    <name type="scientific">Trichinella pseudospiralis</name>
    <name type="common">Parasitic roundworm</name>
    <dbReference type="NCBI Taxonomy" id="6337"/>
    <lineage>
        <taxon>Eukaryota</taxon>
        <taxon>Metazoa</taxon>
        <taxon>Ecdysozoa</taxon>
        <taxon>Nematoda</taxon>
        <taxon>Enoplea</taxon>
        <taxon>Dorylaimia</taxon>
        <taxon>Trichinellida</taxon>
        <taxon>Trichinellidae</taxon>
        <taxon>Trichinella</taxon>
    </lineage>
</organism>
<name>A0A0V1FTE5_TRIPS</name>
<reference evidence="1 2" key="1">
    <citation type="submission" date="2015-01" db="EMBL/GenBank/DDBJ databases">
        <title>Evolution of Trichinella species and genotypes.</title>
        <authorList>
            <person name="Korhonen P.K."/>
            <person name="Edoardo P."/>
            <person name="Giuseppe L.R."/>
            <person name="Gasser R.B."/>
        </authorList>
    </citation>
    <scope>NUCLEOTIDE SEQUENCE [LARGE SCALE GENOMIC DNA]</scope>
    <source>
        <strain evidence="1">ISS470</strain>
    </source>
</reference>
<proteinExistence type="predicted"/>
<accession>A0A0V1FTE5</accession>
<protein>
    <submittedName>
        <fullName evidence="1">Uncharacterized protein</fullName>
    </submittedName>
</protein>
<gene>
    <name evidence="1" type="ORF">T4D_7670</name>
</gene>
<dbReference type="EMBL" id="JYDT01000034">
    <property type="protein sequence ID" value="KRY89196.1"/>
    <property type="molecule type" value="Genomic_DNA"/>
</dbReference>
<evidence type="ECO:0000313" key="2">
    <source>
        <dbReference type="Proteomes" id="UP000054995"/>
    </source>
</evidence>
<evidence type="ECO:0000313" key="1">
    <source>
        <dbReference type="EMBL" id="KRY89196.1"/>
    </source>
</evidence>